<dbReference type="InterPro" id="IPR003422">
    <property type="entry name" value="Cyt_b-c1_6"/>
</dbReference>
<feature type="domain" description="Ubiquinol-cytochrome C reductase hinge" evidence="12">
    <location>
        <begin position="75"/>
        <end position="142"/>
    </location>
</feature>
<keyword evidence="14" id="KW-1185">Reference proteome</keyword>
<keyword evidence="5" id="KW-0999">Mitochondrion inner membrane</keyword>
<evidence type="ECO:0000256" key="1">
    <source>
        <dbReference type="ARBA" id="ARBA00004137"/>
    </source>
</evidence>
<dbReference type="PANTHER" id="PTHR15336:SF0">
    <property type="entry name" value="CYTOCHROME B-C1 COMPLEX SUBUNIT 6, MITOCHONDRIAL"/>
    <property type="match status" value="1"/>
</dbReference>
<dbReference type="InterPro" id="IPR036811">
    <property type="entry name" value="Ubol_cytC_Rdtase_hinge_dom_sf"/>
</dbReference>
<organism evidence="13 14">
    <name type="scientific">Tuber magnatum</name>
    <name type="common">white Piedmont truffle</name>
    <dbReference type="NCBI Taxonomy" id="42249"/>
    <lineage>
        <taxon>Eukaryota</taxon>
        <taxon>Fungi</taxon>
        <taxon>Dikarya</taxon>
        <taxon>Ascomycota</taxon>
        <taxon>Pezizomycotina</taxon>
        <taxon>Pezizomycetes</taxon>
        <taxon>Pezizales</taxon>
        <taxon>Tuberaceae</taxon>
        <taxon>Tuber</taxon>
    </lineage>
</organism>
<feature type="non-terminal residue" evidence="13">
    <location>
        <position position="142"/>
    </location>
</feature>
<comment type="subcellular location">
    <subcellularLocation>
        <location evidence="1">Mitochondrion inner membrane</location>
        <topology evidence="1">Peripheral membrane protein</topology>
        <orientation evidence="1">Intermembrane side</orientation>
    </subcellularLocation>
</comment>
<keyword evidence="7" id="KW-0496">Mitochondrion</keyword>
<evidence type="ECO:0000313" key="14">
    <source>
        <dbReference type="Proteomes" id="UP000246991"/>
    </source>
</evidence>
<evidence type="ECO:0000256" key="10">
    <source>
        <dbReference type="ARBA" id="ARBA00044246"/>
    </source>
</evidence>
<keyword evidence="4" id="KW-0679">Respiratory chain</keyword>
<evidence type="ECO:0000256" key="3">
    <source>
        <dbReference type="ARBA" id="ARBA00022448"/>
    </source>
</evidence>
<reference evidence="13 14" key="1">
    <citation type="submission" date="2018-03" db="EMBL/GenBank/DDBJ databases">
        <title>Genomes of Pezizomycetes fungi and the evolution of truffles.</title>
        <authorList>
            <person name="Murat C."/>
            <person name="Payen T."/>
            <person name="Noel B."/>
            <person name="Kuo A."/>
            <person name="Martin F.M."/>
        </authorList>
    </citation>
    <scope>NUCLEOTIDE SEQUENCE [LARGE SCALE GENOMIC DNA]</scope>
    <source>
        <strain evidence="13">091103-1</strain>
    </source>
</reference>
<protein>
    <recommendedName>
        <fullName evidence="9">Cytochrome b-c1 complex subunit 6, mitochondrial</fullName>
    </recommendedName>
    <alternativeName>
        <fullName evidence="10">Complex III subunit 6</fullName>
    </alternativeName>
</protein>
<dbReference type="FunFam" id="1.10.287.20:FF:000003">
    <property type="entry name" value="Cytochrome b-c1 complex subunit 6"/>
    <property type="match status" value="1"/>
</dbReference>
<feature type="compositionally biased region" description="Basic and acidic residues" evidence="11">
    <location>
        <begin position="44"/>
        <end position="63"/>
    </location>
</feature>
<keyword evidence="8" id="KW-0472">Membrane</keyword>
<evidence type="ECO:0000313" key="13">
    <source>
        <dbReference type="EMBL" id="PWW77293.1"/>
    </source>
</evidence>
<dbReference type="GO" id="GO:0006122">
    <property type="term" value="P:mitochondrial electron transport, ubiquinol to cytochrome c"/>
    <property type="evidence" value="ECO:0007669"/>
    <property type="project" value="InterPro"/>
</dbReference>
<comment type="caution">
    <text evidence="13">The sequence shown here is derived from an EMBL/GenBank/DDBJ whole genome shotgun (WGS) entry which is preliminary data.</text>
</comment>
<keyword evidence="6" id="KW-0249">Electron transport</keyword>
<evidence type="ECO:0000256" key="4">
    <source>
        <dbReference type="ARBA" id="ARBA00022660"/>
    </source>
</evidence>
<evidence type="ECO:0000256" key="11">
    <source>
        <dbReference type="SAM" id="MobiDB-lite"/>
    </source>
</evidence>
<dbReference type="GO" id="GO:0005743">
    <property type="term" value="C:mitochondrial inner membrane"/>
    <property type="evidence" value="ECO:0007669"/>
    <property type="project" value="UniProtKB-SubCell"/>
</dbReference>
<name>A0A317SS78_9PEZI</name>
<dbReference type="AlphaFoldDB" id="A0A317SS78"/>
<keyword evidence="3" id="KW-0813">Transport</keyword>
<evidence type="ECO:0000256" key="8">
    <source>
        <dbReference type="ARBA" id="ARBA00023136"/>
    </source>
</evidence>
<accession>A0A317SS78</accession>
<dbReference type="STRING" id="42249.A0A317SS78"/>
<sequence>MPLSSLFSDIYASLTVSPAHAEAPPAEKQEGSPSDLKPEEEEKPAEPESKEVGPEPEEAKLVEEDAEAEEEEPVDALPAITEECSESNECKPAKHHYDECVERVTAAAESEAKGPAEDCVEEFFHLMHCSTQCAAPKIWAKL</sequence>
<evidence type="ECO:0000256" key="6">
    <source>
        <dbReference type="ARBA" id="ARBA00022982"/>
    </source>
</evidence>
<dbReference type="Pfam" id="PF02320">
    <property type="entry name" value="UCR_hinge"/>
    <property type="match status" value="1"/>
</dbReference>
<dbReference type="PANTHER" id="PTHR15336">
    <property type="entry name" value="UBIQUINOL-CYTOCHROME C REDUCTASE COMPLEX 7.8 KDA PROTEIN"/>
    <property type="match status" value="1"/>
</dbReference>
<gene>
    <name evidence="13" type="ORF">C7212DRAFT_317279</name>
</gene>
<feature type="region of interest" description="Disordered" evidence="11">
    <location>
        <begin position="18"/>
        <end position="91"/>
    </location>
</feature>
<evidence type="ECO:0000259" key="12">
    <source>
        <dbReference type="Pfam" id="PF02320"/>
    </source>
</evidence>
<dbReference type="EMBL" id="PYWC01000024">
    <property type="protein sequence ID" value="PWW77293.1"/>
    <property type="molecule type" value="Genomic_DNA"/>
</dbReference>
<evidence type="ECO:0000256" key="9">
    <source>
        <dbReference type="ARBA" id="ARBA00044155"/>
    </source>
</evidence>
<proteinExistence type="inferred from homology"/>
<evidence type="ECO:0000256" key="2">
    <source>
        <dbReference type="ARBA" id="ARBA00006498"/>
    </source>
</evidence>
<dbReference type="SUPFAM" id="SSF81531">
    <property type="entry name" value="Non-heme 11 kDa protein of cytochrome bc1 complex (Ubiquinol-cytochrome c reductase)"/>
    <property type="match status" value="1"/>
</dbReference>
<evidence type="ECO:0000256" key="5">
    <source>
        <dbReference type="ARBA" id="ARBA00022792"/>
    </source>
</evidence>
<dbReference type="InterPro" id="IPR023184">
    <property type="entry name" value="Ubol_cytC_Rdtase_hinge_dom"/>
</dbReference>
<dbReference type="Proteomes" id="UP000246991">
    <property type="component" value="Unassembled WGS sequence"/>
</dbReference>
<evidence type="ECO:0000256" key="7">
    <source>
        <dbReference type="ARBA" id="ARBA00023128"/>
    </source>
</evidence>
<feature type="compositionally biased region" description="Acidic residues" evidence="11">
    <location>
        <begin position="64"/>
        <end position="74"/>
    </location>
</feature>
<comment type="similarity">
    <text evidence="2">Belongs to the UQCRH/QCR6 family.</text>
</comment>
<dbReference type="Gene3D" id="1.10.287.20">
    <property type="entry name" value="Ubiquinol-cytochrome C reductase hinge domain"/>
    <property type="match status" value="1"/>
</dbReference>
<dbReference type="OrthoDB" id="405848at2759"/>